<evidence type="ECO:0000256" key="2">
    <source>
        <dbReference type="SAM" id="SignalP"/>
    </source>
</evidence>
<dbReference type="RefSeq" id="WP_318648666.1">
    <property type="nucleotide sequence ID" value="NZ_CP137852.1"/>
</dbReference>
<dbReference type="SUPFAM" id="SSF53850">
    <property type="entry name" value="Periplasmic binding protein-like II"/>
    <property type="match status" value="1"/>
</dbReference>
<proteinExistence type="inferred from homology"/>
<name>A0ABZ0PH47_9PROT</name>
<evidence type="ECO:0000256" key="1">
    <source>
        <dbReference type="ARBA" id="ARBA00006987"/>
    </source>
</evidence>
<dbReference type="Gene3D" id="3.40.190.10">
    <property type="entry name" value="Periplasmic binding protein-like II"/>
    <property type="match status" value="1"/>
</dbReference>
<sequence length="324" mass="34689">MIQRRHLLATPALALAAPAFAQGYPTRPVRIIVPFPPGNMSDLIARVLTEEMQTRHNVQIVVDNRAGATGAIGVQAVTSAPPDGHTLLLTSNSPVAVNPAVTPNLPFDVLRDLVPMSLIGWTGFLIVVPPDLPANNLAELVALMRANPGRYIAANPGMGTAGHLTTEMFSRLARVPMEQVPYRGSAQALLDLSAGRVHFMIDAMTSAMPQVTGGRVKALAVLAQARSPILPNVPSMRESGVPEVVDFQSLAWAGLLGPAGTPPAITLYWNRVLNELLADPAFVRRLAQQNVEAAPPGGPERLADILRTDLARWQQLVRDANIRI</sequence>
<dbReference type="PANTHER" id="PTHR42928">
    <property type="entry name" value="TRICARBOXYLATE-BINDING PROTEIN"/>
    <property type="match status" value="1"/>
</dbReference>
<dbReference type="Pfam" id="PF03401">
    <property type="entry name" value="TctC"/>
    <property type="match status" value="1"/>
</dbReference>
<dbReference type="PIRSF" id="PIRSF017082">
    <property type="entry name" value="YflP"/>
    <property type="match status" value="1"/>
</dbReference>
<feature type="signal peptide" evidence="2">
    <location>
        <begin position="1"/>
        <end position="21"/>
    </location>
</feature>
<feature type="chain" id="PRO_5046645252" evidence="2">
    <location>
        <begin position="22"/>
        <end position="324"/>
    </location>
</feature>
<dbReference type="InterPro" id="IPR005064">
    <property type="entry name" value="BUG"/>
</dbReference>
<comment type="similarity">
    <text evidence="1">Belongs to the UPF0065 (bug) family.</text>
</comment>
<gene>
    <name evidence="3" type="ORF">R9Z33_21735</name>
</gene>
<evidence type="ECO:0000313" key="3">
    <source>
        <dbReference type="EMBL" id="WPB84702.1"/>
    </source>
</evidence>
<dbReference type="PANTHER" id="PTHR42928:SF5">
    <property type="entry name" value="BLR1237 PROTEIN"/>
    <property type="match status" value="1"/>
</dbReference>
<keyword evidence="4" id="KW-1185">Reference proteome</keyword>
<organism evidence="3 4">
    <name type="scientific">Sediminicoccus rosea</name>
    <dbReference type="NCBI Taxonomy" id="1225128"/>
    <lineage>
        <taxon>Bacteria</taxon>
        <taxon>Pseudomonadati</taxon>
        <taxon>Pseudomonadota</taxon>
        <taxon>Alphaproteobacteria</taxon>
        <taxon>Acetobacterales</taxon>
        <taxon>Roseomonadaceae</taxon>
        <taxon>Sediminicoccus</taxon>
    </lineage>
</organism>
<dbReference type="CDD" id="cd13578">
    <property type="entry name" value="PBP2_Bug27"/>
    <property type="match status" value="1"/>
</dbReference>
<protein>
    <submittedName>
        <fullName evidence="3">Tripartite tricarboxylate transporter substrate binding protein</fullName>
    </submittedName>
</protein>
<evidence type="ECO:0000313" key="4">
    <source>
        <dbReference type="Proteomes" id="UP001305521"/>
    </source>
</evidence>
<dbReference type="Proteomes" id="UP001305521">
    <property type="component" value="Chromosome"/>
</dbReference>
<keyword evidence="2" id="KW-0732">Signal</keyword>
<reference evidence="3 4" key="1">
    <citation type="submission" date="2023-11" db="EMBL/GenBank/DDBJ databases">
        <title>Arctic aerobic anoxygenic photoheterotroph Sediminicoccus rosea KRV36 adapts its photosynthesis to long days of polar summer.</title>
        <authorList>
            <person name="Tomasch J."/>
            <person name="Kopejtka K."/>
            <person name="Bily T."/>
            <person name="Gardiner A.T."/>
            <person name="Gardian Z."/>
            <person name="Shivaramu S."/>
            <person name="Koblizek M."/>
            <person name="Engelhardt F."/>
            <person name="Kaftan D."/>
        </authorList>
    </citation>
    <scope>NUCLEOTIDE SEQUENCE [LARGE SCALE GENOMIC DNA]</scope>
    <source>
        <strain evidence="3 4">R-30</strain>
    </source>
</reference>
<dbReference type="InterPro" id="IPR042100">
    <property type="entry name" value="Bug_dom1"/>
</dbReference>
<dbReference type="EMBL" id="CP137852">
    <property type="protein sequence ID" value="WPB84702.1"/>
    <property type="molecule type" value="Genomic_DNA"/>
</dbReference>
<accession>A0ABZ0PH47</accession>
<dbReference type="Gene3D" id="3.40.190.150">
    <property type="entry name" value="Bordetella uptake gene, domain 1"/>
    <property type="match status" value="1"/>
</dbReference>